<proteinExistence type="predicted"/>
<reference evidence="2" key="1">
    <citation type="submission" date="2023-06" db="EMBL/GenBank/DDBJ databases">
        <title>Genome-scale phylogeny and comparative genomics of the fungal order Sordariales.</title>
        <authorList>
            <consortium name="Lawrence Berkeley National Laboratory"/>
            <person name="Hensen N."/>
            <person name="Bonometti L."/>
            <person name="Westerberg I."/>
            <person name="Brannstrom I.O."/>
            <person name="Guillou S."/>
            <person name="Cros-Aarteil S."/>
            <person name="Calhoun S."/>
            <person name="Haridas S."/>
            <person name="Kuo A."/>
            <person name="Mondo S."/>
            <person name="Pangilinan J."/>
            <person name="Riley R."/>
            <person name="LaButti K."/>
            <person name="Andreopoulos B."/>
            <person name="Lipzen A."/>
            <person name="Chen C."/>
            <person name="Yanf M."/>
            <person name="Daum C."/>
            <person name="Ng V."/>
            <person name="Clum A."/>
            <person name="Steindorff A."/>
            <person name="Ohm R."/>
            <person name="Martin F."/>
            <person name="Silar P."/>
            <person name="Natvig D."/>
            <person name="Lalanne C."/>
            <person name="Gautier V."/>
            <person name="Ament-velasquez S.L."/>
            <person name="Kruys A."/>
            <person name="Hutchinson M.I."/>
            <person name="Powell A.J."/>
            <person name="Barry K."/>
            <person name="Miller A.N."/>
            <person name="Grigoriev I.V."/>
            <person name="Debuchy R."/>
            <person name="Gladieux P."/>
            <person name="Thoren M.H."/>
            <person name="Johannesson H."/>
        </authorList>
    </citation>
    <scope>NUCLEOTIDE SEQUENCE</scope>
    <source>
        <strain evidence="2">SMH2392-1A</strain>
    </source>
</reference>
<dbReference type="InterPro" id="IPR011009">
    <property type="entry name" value="Kinase-like_dom_sf"/>
</dbReference>
<dbReference type="AlphaFoldDB" id="A0AA40DSE2"/>
<dbReference type="RefSeq" id="XP_060295087.1">
    <property type="nucleotide sequence ID" value="XM_060435949.1"/>
</dbReference>
<dbReference type="GO" id="GO:0004672">
    <property type="term" value="F:protein kinase activity"/>
    <property type="evidence" value="ECO:0007669"/>
    <property type="project" value="InterPro"/>
</dbReference>
<dbReference type="GeneID" id="85319219"/>
<sequence>YYHISYWKFYNCGTLRDLWTLKPRGAIKPLRIPYAVMARSIRQVCATFQFMYRAGPEAVYHRDAHGGNIFVHYEPCNDLPDFYLGDF</sequence>
<feature type="domain" description="Protein kinase" evidence="1">
    <location>
        <begin position="1"/>
        <end position="87"/>
    </location>
</feature>
<protein>
    <recommendedName>
        <fullName evidence="1">Protein kinase domain-containing protein</fullName>
    </recommendedName>
</protein>
<evidence type="ECO:0000259" key="1">
    <source>
        <dbReference type="PROSITE" id="PS50011"/>
    </source>
</evidence>
<organism evidence="2 3">
    <name type="scientific">Lasiosphaeria miniovina</name>
    <dbReference type="NCBI Taxonomy" id="1954250"/>
    <lineage>
        <taxon>Eukaryota</taxon>
        <taxon>Fungi</taxon>
        <taxon>Dikarya</taxon>
        <taxon>Ascomycota</taxon>
        <taxon>Pezizomycotina</taxon>
        <taxon>Sordariomycetes</taxon>
        <taxon>Sordariomycetidae</taxon>
        <taxon>Sordariales</taxon>
        <taxon>Lasiosphaeriaceae</taxon>
        <taxon>Lasiosphaeria</taxon>
    </lineage>
</organism>
<feature type="non-terminal residue" evidence="2">
    <location>
        <position position="87"/>
    </location>
</feature>
<dbReference type="EMBL" id="JAUIRO010000005">
    <property type="protein sequence ID" value="KAK0713765.1"/>
    <property type="molecule type" value="Genomic_DNA"/>
</dbReference>
<dbReference type="GO" id="GO:0005524">
    <property type="term" value="F:ATP binding"/>
    <property type="evidence" value="ECO:0007669"/>
    <property type="project" value="InterPro"/>
</dbReference>
<comment type="caution">
    <text evidence="2">The sequence shown here is derived from an EMBL/GenBank/DDBJ whole genome shotgun (WGS) entry which is preliminary data.</text>
</comment>
<dbReference type="PROSITE" id="PS50011">
    <property type="entry name" value="PROTEIN_KINASE_DOM"/>
    <property type="match status" value="1"/>
</dbReference>
<feature type="non-terminal residue" evidence="2">
    <location>
        <position position="1"/>
    </location>
</feature>
<gene>
    <name evidence="2" type="ORF">B0T26DRAFT_614115</name>
</gene>
<evidence type="ECO:0000313" key="3">
    <source>
        <dbReference type="Proteomes" id="UP001172101"/>
    </source>
</evidence>
<dbReference type="Proteomes" id="UP001172101">
    <property type="component" value="Unassembled WGS sequence"/>
</dbReference>
<dbReference type="InterPro" id="IPR000719">
    <property type="entry name" value="Prot_kinase_dom"/>
</dbReference>
<dbReference type="SUPFAM" id="SSF56112">
    <property type="entry name" value="Protein kinase-like (PK-like)"/>
    <property type="match status" value="1"/>
</dbReference>
<evidence type="ECO:0000313" key="2">
    <source>
        <dbReference type="EMBL" id="KAK0713765.1"/>
    </source>
</evidence>
<accession>A0AA40DSE2</accession>
<name>A0AA40DSE2_9PEZI</name>
<keyword evidence="3" id="KW-1185">Reference proteome</keyword>